<keyword evidence="4" id="KW-1003">Cell membrane</keyword>
<keyword evidence="7 8" id="KW-0472">Membrane</keyword>
<name>A0ABX6K3A3_SALCS</name>
<accession>A0ABX6K3A3</accession>
<organism evidence="9 10">
    <name type="scientific">Salinivibrio costicola</name>
    <name type="common">Vibrio costicola</name>
    <dbReference type="NCBI Taxonomy" id="51367"/>
    <lineage>
        <taxon>Bacteria</taxon>
        <taxon>Pseudomonadati</taxon>
        <taxon>Pseudomonadota</taxon>
        <taxon>Gammaproteobacteria</taxon>
        <taxon>Vibrionales</taxon>
        <taxon>Vibrionaceae</taxon>
        <taxon>Salinivibrio</taxon>
    </lineage>
</organism>
<evidence type="ECO:0000256" key="4">
    <source>
        <dbReference type="ARBA" id="ARBA00022475"/>
    </source>
</evidence>
<evidence type="ECO:0000256" key="1">
    <source>
        <dbReference type="ARBA" id="ARBA00004651"/>
    </source>
</evidence>
<dbReference type="CDD" id="cd06550">
    <property type="entry name" value="TM_ABC_iron-siderophores_like"/>
    <property type="match status" value="1"/>
</dbReference>
<evidence type="ECO:0000313" key="10">
    <source>
        <dbReference type="Proteomes" id="UP000501408"/>
    </source>
</evidence>
<evidence type="ECO:0000256" key="5">
    <source>
        <dbReference type="ARBA" id="ARBA00022692"/>
    </source>
</evidence>
<evidence type="ECO:0000256" key="8">
    <source>
        <dbReference type="SAM" id="Phobius"/>
    </source>
</evidence>
<dbReference type="RefSeq" id="WP_069587583.1">
    <property type="nucleotide sequence ID" value="NZ_CP050266.1"/>
</dbReference>
<feature type="transmembrane region" description="Helical" evidence="8">
    <location>
        <begin position="156"/>
        <end position="180"/>
    </location>
</feature>
<feature type="transmembrane region" description="Helical" evidence="8">
    <location>
        <begin position="200"/>
        <end position="219"/>
    </location>
</feature>
<feature type="transmembrane region" description="Helical" evidence="8">
    <location>
        <begin position="12"/>
        <end position="35"/>
    </location>
</feature>
<keyword evidence="10" id="KW-1185">Reference proteome</keyword>
<gene>
    <name evidence="9" type="ORF">HBA18_06405</name>
</gene>
<dbReference type="SUPFAM" id="SSF81345">
    <property type="entry name" value="ABC transporter involved in vitamin B12 uptake, BtuC"/>
    <property type="match status" value="1"/>
</dbReference>
<feature type="transmembrane region" description="Helical" evidence="8">
    <location>
        <begin position="248"/>
        <end position="277"/>
    </location>
</feature>
<feature type="transmembrane region" description="Helical" evidence="8">
    <location>
        <begin position="96"/>
        <end position="118"/>
    </location>
</feature>
<dbReference type="Pfam" id="PF01032">
    <property type="entry name" value="FecCD"/>
    <property type="match status" value="1"/>
</dbReference>
<dbReference type="Gene3D" id="1.10.3470.10">
    <property type="entry name" value="ABC transporter involved in vitamin B12 uptake, BtuC"/>
    <property type="match status" value="1"/>
</dbReference>
<dbReference type="InterPro" id="IPR037294">
    <property type="entry name" value="ABC_BtuC-like"/>
</dbReference>
<protein>
    <submittedName>
        <fullName evidence="9">Iron ABC transporter permease</fullName>
    </submittedName>
</protein>
<keyword evidence="6 8" id="KW-1133">Transmembrane helix</keyword>
<proteinExistence type="inferred from homology"/>
<keyword evidence="3" id="KW-0813">Transport</keyword>
<evidence type="ECO:0000256" key="7">
    <source>
        <dbReference type="ARBA" id="ARBA00023136"/>
    </source>
</evidence>
<comment type="subcellular location">
    <subcellularLocation>
        <location evidence="1">Cell membrane</location>
        <topology evidence="1">Multi-pass membrane protein</topology>
    </subcellularLocation>
</comment>
<feature type="transmembrane region" description="Helical" evidence="8">
    <location>
        <begin position="319"/>
        <end position="336"/>
    </location>
</feature>
<feature type="transmembrane region" description="Helical" evidence="8">
    <location>
        <begin position="64"/>
        <end position="84"/>
    </location>
</feature>
<keyword evidence="5 8" id="KW-0812">Transmembrane</keyword>
<dbReference type="PANTHER" id="PTHR30472:SF25">
    <property type="entry name" value="ABC TRANSPORTER PERMEASE PROTEIN MJ0876-RELATED"/>
    <property type="match status" value="1"/>
</dbReference>
<dbReference type="InterPro" id="IPR000522">
    <property type="entry name" value="ABC_transptr_permease_BtuC"/>
</dbReference>
<dbReference type="Proteomes" id="UP000501408">
    <property type="component" value="Chromosome 1"/>
</dbReference>
<dbReference type="EMBL" id="CP050266">
    <property type="protein sequence ID" value="QIR06033.1"/>
    <property type="molecule type" value="Genomic_DNA"/>
</dbReference>
<evidence type="ECO:0000256" key="2">
    <source>
        <dbReference type="ARBA" id="ARBA00007935"/>
    </source>
</evidence>
<evidence type="ECO:0000313" key="9">
    <source>
        <dbReference type="EMBL" id="QIR06033.1"/>
    </source>
</evidence>
<comment type="similarity">
    <text evidence="2">Belongs to the binding-protein-dependent transport system permease family. FecCD subfamily.</text>
</comment>
<feature type="transmembrane region" description="Helical" evidence="8">
    <location>
        <begin position="124"/>
        <end position="144"/>
    </location>
</feature>
<feature type="transmembrane region" description="Helical" evidence="8">
    <location>
        <begin position="289"/>
        <end position="312"/>
    </location>
</feature>
<reference evidence="9 10" key="1">
    <citation type="submission" date="2020-03" db="EMBL/GenBank/DDBJ databases">
        <title>Genome mining reveals the biosynthetic pathways of PHA and ectoines of the halophilic strain Salinivibrio costicola M318 isolated from fermented shrimp paste.</title>
        <authorList>
            <person name="Doan T.V."/>
            <person name="Tran L.T."/>
            <person name="Trieu T.A."/>
            <person name="Nguyen Q.V."/>
            <person name="Quach T.N."/>
            <person name="Phi T.Q."/>
            <person name="Kumar S."/>
        </authorList>
    </citation>
    <scope>NUCLEOTIDE SEQUENCE [LARGE SCALE GENOMIC DNA]</scope>
    <source>
        <strain evidence="9 10">M318</strain>
    </source>
</reference>
<sequence length="345" mass="36045">MQASFRSSQSHVFPALIVALVVVGITSIAVGQWQLGWLTSLQSLTPWHDNVEPHVLAIVQQVRLPRTLLCIFIGALLAVCGTLMQGLFRNPLADPGIIGVSGGASLGGALGLLLLSWGSIEASFVFSVPAFAFIGALLATLFVYRIGTTAMGSSVTIMLLAGIAISALSGAALGLINYVADNQTLRDIALWSMGSLTGATWGQIVLTGIAACLLTVFAYQRARHLNALLLGENEAAYLGIDVHHLKRLLIVVTAAGMGIAVSAAGLIGFVGLVIPHIGRLIAGPDHRTLVPLSAILGALLLTLADIVARVIVAPAELPVGIITALMGAPFFLWLLIQQRKAVVHE</sequence>
<dbReference type="PANTHER" id="PTHR30472">
    <property type="entry name" value="FERRIC ENTEROBACTIN TRANSPORT SYSTEM PERMEASE PROTEIN"/>
    <property type="match status" value="1"/>
</dbReference>
<evidence type="ECO:0000256" key="6">
    <source>
        <dbReference type="ARBA" id="ARBA00022989"/>
    </source>
</evidence>
<evidence type="ECO:0000256" key="3">
    <source>
        <dbReference type="ARBA" id="ARBA00022448"/>
    </source>
</evidence>